<comment type="caution">
    <text evidence="3">The sequence shown here is derived from an EMBL/GenBank/DDBJ whole genome shotgun (WGS) entry which is preliminary data.</text>
</comment>
<dbReference type="PIRSF" id="PIRSF002741">
    <property type="entry name" value="MppA"/>
    <property type="match status" value="1"/>
</dbReference>
<dbReference type="GO" id="GO:0043190">
    <property type="term" value="C:ATP-binding cassette (ABC) transporter complex"/>
    <property type="evidence" value="ECO:0007669"/>
    <property type="project" value="InterPro"/>
</dbReference>
<dbReference type="AlphaFoldDB" id="A0A4R5BX81"/>
<gene>
    <name evidence="3" type="ORF">E1298_13055</name>
</gene>
<dbReference type="RefSeq" id="WP_131892777.1">
    <property type="nucleotide sequence ID" value="NZ_SMKU01000051.1"/>
</dbReference>
<dbReference type="GO" id="GO:0015833">
    <property type="term" value="P:peptide transport"/>
    <property type="evidence" value="ECO:0007669"/>
    <property type="project" value="TreeGrafter"/>
</dbReference>
<dbReference type="PANTHER" id="PTHR30290">
    <property type="entry name" value="PERIPLASMIC BINDING COMPONENT OF ABC TRANSPORTER"/>
    <property type="match status" value="1"/>
</dbReference>
<proteinExistence type="predicted"/>
<dbReference type="GO" id="GO:0042597">
    <property type="term" value="C:periplasmic space"/>
    <property type="evidence" value="ECO:0007669"/>
    <property type="project" value="UniProtKB-ARBA"/>
</dbReference>
<dbReference type="PROSITE" id="PS51257">
    <property type="entry name" value="PROKAR_LIPOPROTEIN"/>
    <property type="match status" value="1"/>
</dbReference>
<dbReference type="OrthoDB" id="5240629at2"/>
<dbReference type="SUPFAM" id="SSF53850">
    <property type="entry name" value="Periplasmic binding protein-like II"/>
    <property type="match status" value="1"/>
</dbReference>
<dbReference type="GO" id="GO:1904680">
    <property type="term" value="F:peptide transmembrane transporter activity"/>
    <property type="evidence" value="ECO:0007669"/>
    <property type="project" value="TreeGrafter"/>
</dbReference>
<dbReference type="Gene3D" id="3.10.105.10">
    <property type="entry name" value="Dipeptide-binding Protein, Domain 3"/>
    <property type="match status" value="1"/>
</dbReference>
<evidence type="ECO:0000313" key="4">
    <source>
        <dbReference type="Proteomes" id="UP000294513"/>
    </source>
</evidence>
<dbReference type="InterPro" id="IPR000914">
    <property type="entry name" value="SBP_5_dom"/>
</dbReference>
<dbReference type="Gene3D" id="3.40.190.10">
    <property type="entry name" value="Periplasmic binding protein-like II"/>
    <property type="match status" value="1"/>
</dbReference>
<dbReference type="InterPro" id="IPR039424">
    <property type="entry name" value="SBP_5"/>
</dbReference>
<feature type="domain" description="Solute-binding protein family 5" evidence="2">
    <location>
        <begin position="83"/>
        <end position="437"/>
    </location>
</feature>
<evidence type="ECO:0000256" key="1">
    <source>
        <dbReference type="SAM" id="SignalP"/>
    </source>
</evidence>
<dbReference type="Pfam" id="PF00496">
    <property type="entry name" value="SBP_bac_5"/>
    <property type="match status" value="1"/>
</dbReference>
<dbReference type="EMBL" id="SMKU01000051">
    <property type="protein sequence ID" value="TDD90386.1"/>
    <property type="molecule type" value="Genomic_DNA"/>
</dbReference>
<dbReference type="Proteomes" id="UP000294513">
    <property type="component" value="Unassembled WGS sequence"/>
</dbReference>
<sequence>MNKAMAAVVSATLALAATACSGDSGSSSTPGSDEYVDGGTFTAVTSADPGKFDPATATGTATNAALAYAYDTLVAMGPDGSAVPVVAKSWEVKPSSVKFNLRDDVICNDGSKLTATQVAANFSHLADPKNKSPLLGIYVPVGTKATADDTAGTVTLNTPKPYGFLLQGAMSVFLVCGKGLTDRKLLERGMVGTGPYALSENVPGDHRTYTLRKEYAWGGQGVTARTKGLPSKIVIRTVASESTQLNMMVSGQANAMSSSGPDRARLERTPGVKVKKIAQGPGQLFLNQGTGRPAADPAVRKALAQGVNLPELAKIASSGSGAPQTTLTPIEPRACVYDSVTGNLPAFDQNAAKATLDAAGWKPGSDGIREKDGKKLRLRYLYESTEAGATAAGEYLAAQWKQLGAHLEMKGVLDSEVDRTLFSAGDWEVVWLPVTVSLPIELMPFLSRTTAPEGTNFSGIKNAEYVKLAERATATLGKPGCELWKQAEAALFKNVDLLPIVNRSALIGLRKATLQVVGGSIVPTSIRMLKG</sequence>
<dbReference type="CDD" id="cd00995">
    <property type="entry name" value="PBP2_NikA_DppA_OppA_like"/>
    <property type="match status" value="1"/>
</dbReference>
<dbReference type="InterPro" id="IPR030678">
    <property type="entry name" value="Peptide/Ni-bd"/>
</dbReference>
<accession>A0A4R5BX81</accession>
<evidence type="ECO:0000313" key="3">
    <source>
        <dbReference type="EMBL" id="TDD90386.1"/>
    </source>
</evidence>
<keyword evidence="1" id="KW-0732">Signal</keyword>
<reference evidence="3 4" key="1">
    <citation type="submission" date="2019-03" db="EMBL/GenBank/DDBJ databases">
        <title>Draft genome sequences of novel Actinobacteria.</title>
        <authorList>
            <person name="Sahin N."/>
            <person name="Ay H."/>
            <person name="Saygin H."/>
        </authorList>
    </citation>
    <scope>NUCLEOTIDE SEQUENCE [LARGE SCALE GENOMIC DNA]</scope>
    <source>
        <strain evidence="3 4">H3C3</strain>
    </source>
</reference>
<evidence type="ECO:0000259" key="2">
    <source>
        <dbReference type="Pfam" id="PF00496"/>
    </source>
</evidence>
<feature type="signal peptide" evidence="1">
    <location>
        <begin position="1"/>
        <end position="21"/>
    </location>
</feature>
<protein>
    <submittedName>
        <fullName evidence="3">ABC transporter substrate-binding protein</fullName>
    </submittedName>
</protein>
<keyword evidence="4" id="KW-1185">Reference proteome</keyword>
<name>A0A4R5BX81_9ACTN</name>
<feature type="chain" id="PRO_5038560625" evidence="1">
    <location>
        <begin position="22"/>
        <end position="531"/>
    </location>
</feature>
<organism evidence="3 4">
    <name type="scientific">Actinomadura rubrisoli</name>
    <dbReference type="NCBI Taxonomy" id="2530368"/>
    <lineage>
        <taxon>Bacteria</taxon>
        <taxon>Bacillati</taxon>
        <taxon>Actinomycetota</taxon>
        <taxon>Actinomycetes</taxon>
        <taxon>Streptosporangiales</taxon>
        <taxon>Thermomonosporaceae</taxon>
        <taxon>Actinomadura</taxon>
    </lineage>
</organism>